<dbReference type="InParanoid" id="A0A061AA91"/>
<reference evidence="2" key="1">
    <citation type="submission" date="2014-05" db="EMBL/GenBank/DDBJ databases">
        <authorList>
            <person name="Kube M."/>
        </authorList>
    </citation>
    <scope>NUCLEOTIDE SEQUENCE [LARGE SCALE GENOMIC DNA]</scope>
</reference>
<protein>
    <submittedName>
        <fullName evidence="1">Uncharacterized protein</fullName>
    </submittedName>
</protein>
<evidence type="ECO:0000313" key="1">
    <source>
        <dbReference type="EMBL" id="CDR30820.1"/>
    </source>
</evidence>
<name>A0A061AA91_9MOLU</name>
<keyword evidence="2" id="KW-1185">Reference proteome</keyword>
<dbReference type="STRING" id="35623.Aocu_07470"/>
<dbReference type="HOGENOM" id="CLU_2949565_0_0_14"/>
<evidence type="ECO:0000313" key="2">
    <source>
        <dbReference type="Proteomes" id="UP000032434"/>
    </source>
</evidence>
<dbReference type="PATRIC" id="fig|35623.3.peg.747"/>
<organism evidence="1 2">
    <name type="scientific">Acholeplasma oculi</name>
    <dbReference type="NCBI Taxonomy" id="35623"/>
    <lineage>
        <taxon>Bacteria</taxon>
        <taxon>Bacillati</taxon>
        <taxon>Mycoplasmatota</taxon>
        <taxon>Mollicutes</taxon>
        <taxon>Acholeplasmatales</taxon>
        <taxon>Acholeplasmataceae</taxon>
        <taxon>Acholeplasma</taxon>
    </lineage>
</organism>
<dbReference type="KEGG" id="aoc:Aocu_07470"/>
<proteinExistence type="predicted"/>
<sequence length="59" mass="6891">MKKQEAYMKSSLYDLKIVRGAKDASRIMDSTLTNDLEITQDRQLDEILENITKQNDQEN</sequence>
<accession>A0A061AA91</accession>
<dbReference type="AlphaFoldDB" id="A0A061AA91"/>
<dbReference type="Proteomes" id="UP000032434">
    <property type="component" value="Chromosome 1"/>
</dbReference>
<dbReference type="EMBL" id="LK028559">
    <property type="protein sequence ID" value="CDR30820.1"/>
    <property type="molecule type" value="Genomic_DNA"/>
</dbReference>
<gene>
    <name evidence="1" type="ORF">Aocu_07470</name>
</gene>